<evidence type="ECO:0000313" key="12">
    <source>
        <dbReference type="EMBL" id="SIS38190.1"/>
    </source>
</evidence>
<dbReference type="Proteomes" id="UP000187608">
    <property type="component" value="Unassembled WGS sequence"/>
</dbReference>
<dbReference type="Gene3D" id="2.30.30.60">
    <property type="match status" value="1"/>
</dbReference>
<feature type="domain" description="Mechanosensitive ion channel MscS" evidence="9">
    <location>
        <begin position="111"/>
        <end position="176"/>
    </location>
</feature>
<dbReference type="SUPFAM" id="SSF82689">
    <property type="entry name" value="Mechanosensitive channel protein MscS (YggB), C-terminal domain"/>
    <property type="match status" value="1"/>
</dbReference>
<name>A0A1N7IM90_9BACI</name>
<comment type="function">
    <text evidence="7">May play a role in resistance to osmotic downshock.</text>
</comment>
<reference evidence="13" key="1">
    <citation type="submission" date="2017-01" db="EMBL/GenBank/DDBJ databases">
        <authorList>
            <person name="Varghese N."/>
            <person name="Submissions S."/>
        </authorList>
    </citation>
    <scope>NUCLEOTIDE SEQUENCE [LARGE SCALE GENOMIC DNA]</scope>
    <source>
        <strain evidence="13">DSM 23127</strain>
    </source>
</reference>
<dbReference type="InterPro" id="IPR049278">
    <property type="entry name" value="MS_channel_C"/>
</dbReference>
<keyword evidence="4 8" id="KW-0812">Transmembrane</keyword>
<evidence type="ECO:0000256" key="2">
    <source>
        <dbReference type="ARBA" id="ARBA00008017"/>
    </source>
</evidence>
<dbReference type="Pfam" id="PF21088">
    <property type="entry name" value="MS_channel_1st"/>
    <property type="match status" value="1"/>
</dbReference>
<keyword evidence="6 8" id="KW-0472">Membrane</keyword>
<evidence type="ECO:0000259" key="9">
    <source>
        <dbReference type="Pfam" id="PF00924"/>
    </source>
</evidence>
<dbReference type="PANTHER" id="PTHR30460:SF0">
    <property type="entry name" value="MODERATE CONDUCTANCE MECHANOSENSITIVE CHANNEL YBIO"/>
    <property type="match status" value="1"/>
</dbReference>
<dbReference type="InterPro" id="IPR011066">
    <property type="entry name" value="MscS_channel_C_sf"/>
</dbReference>
<gene>
    <name evidence="12" type="ORF">SAMN05421687_101549</name>
</gene>
<evidence type="ECO:0000256" key="4">
    <source>
        <dbReference type="ARBA" id="ARBA00022692"/>
    </source>
</evidence>
<dbReference type="Pfam" id="PF21082">
    <property type="entry name" value="MS_channel_3rd"/>
    <property type="match status" value="1"/>
</dbReference>
<evidence type="ECO:0000256" key="6">
    <source>
        <dbReference type="ARBA" id="ARBA00023136"/>
    </source>
</evidence>
<keyword evidence="13" id="KW-1185">Reference proteome</keyword>
<dbReference type="InterPro" id="IPR023408">
    <property type="entry name" value="MscS_beta-dom_sf"/>
</dbReference>
<evidence type="ECO:0000259" key="10">
    <source>
        <dbReference type="Pfam" id="PF21082"/>
    </source>
</evidence>
<keyword evidence="3" id="KW-1003">Cell membrane</keyword>
<evidence type="ECO:0000256" key="5">
    <source>
        <dbReference type="ARBA" id="ARBA00022989"/>
    </source>
</evidence>
<dbReference type="AlphaFoldDB" id="A0A1N7IM90"/>
<sequence>MEIFGLEFDLSEIISTIVPVILELILLLIAFAIIKPVGSKAISKSMETMGAKKNLTPGRTNTLEKLSINVFSYTLIFILFIMLLGAVNIDIGPLLAGAGIIGLAVAFGAQNLVADVVTGFFLLLERQVEVDDYVTVGSYEGIVEEVGIRTTKVRGFDGTLHFVPNRLIEGVSNHSRGNMRALVDIGISYDDNIDEAMKVLQKIADRFKEDERFIEGPDVLGVQSIGSSDIVIRILGQTKNMEQWSVERDMRKAIKEALDEAGIDIPFPHQVNIYKNSEEKKEVAR</sequence>
<dbReference type="PANTHER" id="PTHR30460">
    <property type="entry name" value="MODERATE CONDUCTANCE MECHANOSENSITIVE CHANNEL YBIO"/>
    <property type="match status" value="1"/>
</dbReference>
<dbReference type="SUPFAM" id="SSF82861">
    <property type="entry name" value="Mechanosensitive channel protein MscS (YggB), transmembrane region"/>
    <property type="match status" value="1"/>
</dbReference>
<feature type="domain" description="Mechanosensitive ion channel MscS C-terminal" evidence="10">
    <location>
        <begin position="183"/>
        <end position="265"/>
    </location>
</feature>
<dbReference type="Pfam" id="PF00924">
    <property type="entry name" value="MS_channel_2nd"/>
    <property type="match status" value="1"/>
</dbReference>
<evidence type="ECO:0000256" key="7">
    <source>
        <dbReference type="ARBA" id="ARBA00059688"/>
    </source>
</evidence>
<dbReference type="Gene3D" id="1.10.287.1260">
    <property type="match status" value="1"/>
</dbReference>
<organism evidence="12 13">
    <name type="scientific">Salimicrobium flavidum</name>
    <dbReference type="NCBI Taxonomy" id="570947"/>
    <lineage>
        <taxon>Bacteria</taxon>
        <taxon>Bacillati</taxon>
        <taxon>Bacillota</taxon>
        <taxon>Bacilli</taxon>
        <taxon>Bacillales</taxon>
        <taxon>Bacillaceae</taxon>
        <taxon>Salimicrobium</taxon>
    </lineage>
</organism>
<comment type="similarity">
    <text evidence="2">Belongs to the MscS (TC 1.A.23) family.</text>
</comment>
<dbReference type="FunFam" id="2.30.30.60:FF:000001">
    <property type="entry name" value="MscS Mechanosensitive ion channel"/>
    <property type="match status" value="1"/>
</dbReference>
<dbReference type="RefSeq" id="WP_200806486.1">
    <property type="nucleotide sequence ID" value="NZ_FTOC01000001.1"/>
</dbReference>
<dbReference type="InterPro" id="IPR010920">
    <property type="entry name" value="LSM_dom_sf"/>
</dbReference>
<dbReference type="InterPro" id="IPR049142">
    <property type="entry name" value="MS_channel_1st"/>
</dbReference>
<feature type="transmembrane region" description="Helical" evidence="8">
    <location>
        <begin position="95"/>
        <end position="124"/>
    </location>
</feature>
<dbReference type="EMBL" id="FTOC01000001">
    <property type="protein sequence ID" value="SIS38190.1"/>
    <property type="molecule type" value="Genomic_DNA"/>
</dbReference>
<proteinExistence type="inferred from homology"/>
<dbReference type="GO" id="GO:0008381">
    <property type="term" value="F:mechanosensitive monoatomic ion channel activity"/>
    <property type="evidence" value="ECO:0007669"/>
    <property type="project" value="InterPro"/>
</dbReference>
<evidence type="ECO:0000259" key="11">
    <source>
        <dbReference type="Pfam" id="PF21088"/>
    </source>
</evidence>
<evidence type="ECO:0000256" key="8">
    <source>
        <dbReference type="SAM" id="Phobius"/>
    </source>
</evidence>
<keyword evidence="5 8" id="KW-1133">Transmembrane helix</keyword>
<dbReference type="SUPFAM" id="SSF50182">
    <property type="entry name" value="Sm-like ribonucleoproteins"/>
    <property type="match status" value="1"/>
</dbReference>
<evidence type="ECO:0000313" key="13">
    <source>
        <dbReference type="Proteomes" id="UP000187608"/>
    </source>
</evidence>
<accession>A0A1N7IM90</accession>
<dbReference type="InterPro" id="IPR011014">
    <property type="entry name" value="MscS_channel_TM-2"/>
</dbReference>
<feature type="domain" description="Mechanosensitive ion channel transmembrane helices 2/3" evidence="11">
    <location>
        <begin position="69"/>
        <end position="110"/>
    </location>
</feature>
<comment type="subcellular location">
    <subcellularLocation>
        <location evidence="1">Cell membrane</location>
        <topology evidence="1">Multi-pass membrane protein</topology>
    </subcellularLocation>
</comment>
<dbReference type="STRING" id="570947.SAMN05421687_101549"/>
<dbReference type="InterPro" id="IPR006685">
    <property type="entry name" value="MscS_channel_2nd"/>
</dbReference>
<dbReference type="InterPro" id="IPR045276">
    <property type="entry name" value="YbiO_bact"/>
</dbReference>
<dbReference type="Gene3D" id="3.30.70.100">
    <property type="match status" value="1"/>
</dbReference>
<evidence type="ECO:0000256" key="1">
    <source>
        <dbReference type="ARBA" id="ARBA00004651"/>
    </source>
</evidence>
<feature type="transmembrane region" description="Helical" evidence="8">
    <location>
        <begin position="70"/>
        <end position="89"/>
    </location>
</feature>
<evidence type="ECO:0000256" key="3">
    <source>
        <dbReference type="ARBA" id="ARBA00022475"/>
    </source>
</evidence>
<dbReference type="GO" id="GO:0005886">
    <property type="term" value="C:plasma membrane"/>
    <property type="evidence" value="ECO:0007669"/>
    <property type="project" value="UniProtKB-SubCell"/>
</dbReference>
<protein>
    <submittedName>
        <fullName evidence="12">Small conductance mechanosensitive channel</fullName>
    </submittedName>
</protein>
<feature type="transmembrane region" description="Helical" evidence="8">
    <location>
        <begin position="13"/>
        <end position="34"/>
    </location>
</feature>